<dbReference type="Pfam" id="PF03466">
    <property type="entry name" value="LysR_substrate"/>
    <property type="match status" value="1"/>
</dbReference>
<dbReference type="GO" id="GO:0006351">
    <property type="term" value="P:DNA-templated transcription"/>
    <property type="evidence" value="ECO:0007669"/>
    <property type="project" value="TreeGrafter"/>
</dbReference>
<dbReference type="Gene3D" id="3.40.190.290">
    <property type="match status" value="1"/>
</dbReference>
<evidence type="ECO:0000256" key="3">
    <source>
        <dbReference type="ARBA" id="ARBA00023125"/>
    </source>
</evidence>
<evidence type="ECO:0000259" key="5">
    <source>
        <dbReference type="PROSITE" id="PS50931"/>
    </source>
</evidence>
<dbReference type="SUPFAM" id="SSF53850">
    <property type="entry name" value="Periplasmic binding protein-like II"/>
    <property type="match status" value="1"/>
</dbReference>
<dbReference type="SUPFAM" id="SSF46785">
    <property type="entry name" value="Winged helix' DNA-binding domain"/>
    <property type="match status" value="1"/>
</dbReference>
<dbReference type="GO" id="GO:0003700">
    <property type="term" value="F:DNA-binding transcription factor activity"/>
    <property type="evidence" value="ECO:0007669"/>
    <property type="project" value="InterPro"/>
</dbReference>
<evidence type="ECO:0000256" key="2">
    <source>
        <dbReference type="ARBA" id="ARBA00023015"/>
    </source>
</evidence>
<sequence length="296" mass="31864">MDRLDHLALFVAVAERGGFGAAARKAGRSAAAVTRAVAALEEEFGARLFNRTTRAVHLTDEGDKLFARAKNLLADYDDMAESLRGAVEPRGLLTITAPVMFGRLHIMPLVKDFLRAHRQAQIDLRLHDNVLSLIDEGVDLGVRIGELPDSSLIALRVGAVRRQLVAAPAYLAARGAPKTPADLANHDLISTFNLSAQPGLWPLGPREEHLLRIRPHLTVNSVDAALDAAISGLGIARLFSYQVEAAVARGALRPILRDQEPPPAPIHLLRPAGRRSPAKVSAFIDAAATVLRAKFA</sequence>
<keyword evidence="2" id="KW-0805">Transcription regulation</keyword>
<dbReference type="EMBL" id="FYDG01000001">
    <property type="protein sequence ID" value="SNB52355.1"/>
    <property type="molecule type" value="Genomic_DNA"/>
</dbReference>
<keyword evidence="7" id="KW-1185">Reference proteome</keyword>
<evidence type="ECO:0000256" key="1">
    <source>
        <dbReference type="ARBA" id="ARBA00009437"/>
    </source>
</evidence>
<keyword evidence="3 6" id="KW-0238">DNA-binding</keyword>
<dbReference type="Proteomes" id="UP000198418">
    <property type="component" value="Unassembled WGS sequence"/>
</dbReference>
<comment type="similarity">
    <text evidence="1">Belongs to the LysR transcriptional regulatory family.</text>
</comment>
<dbReference type="CDD" id="cd08471">
    <property type="entry name" value="PBP2_CrgA_like_2"/>
    <property type="match status" value="1"/>
</dbReference>
<evidence type="ECO:0000313" key="6">
    <source>
        <dbReference type="EMBL" id="SNB52355.1"/>
    </source>
</evidence>
<dbReference type="PROSITE" id="PS50931">
    <property type="entry name" value="HTH_LYSR"/>
    <property type="match status" value="1"/>
</dbReference>
<dbReference type="InterPro" id="IPR058163">
    <property type="entry name" value="LysR-type_TF_proteobact-type"/>
</dbReference>
<dbReference type="InterPro" id="IPR000847">
    <property type="entry name" value="LysR_HTH_N"/>
</dbReference>
<dbReference type="Gene3D" id="1.10.10.10">
    <property type="entry name" value="Winged helix-like DNA-binding domain superfamily/Winged helix DNA-binding domain"/>
    <property type="match status" value="1"/>
</dbReference>
<dbReference type="GO" id="GO:0043565">
    <property type="term" value="F:sequence-specific DNA binding"/>
    <property type="evidence" value="ECO:0007669"/>
    <property type="project" value="TreeGrafter"/>
</dbReference>
<dbReference type="Pfam" id="PF00126">
    <property type="entry name" value="HTH_1"/>
    <property type="match status" value="1"/>
</dbReference>
<dbReference type="PANTHER" id="PTHR30537:SF5">
    <property type="entry name" value="HTH-TYPE TRANSCRIPTIONAL ACTIVATOR TTDR-RELATED"/>
    <property type="match status" value="1"/>
</dbReference>
<accession>A0A212PZ23</accession>
<dbReference type="InterPro" id="IPR036390">
    <property type="entry name" value="WH_DNA-bd_sf"/>
</dbReference>
<evidence type="ECO:0000256" key="4">
    <source>
        <dbReference type="ARBA" id="ARBA00023163"/>
    </source>
</evidence>
<proteinExistence type="inferred from homology"/>
<dbReference type="InterPro" id="IPR036388">
    <property type="entry name" value="WH-like_DNA-bd_sf"/>
</dbReference>
<dbReference type="FunFam" id="1.10.10.10:FF:000001">
    <property type="entry name" value="LysR family transcriptional regulator"/>
    <property type="match status" value="1"/>
</dbReference>
<dbReference type="OrthoDB" id="9786526at2"/>
<name>A0A212PZ23_RHOAC</name>
<dbReference type="InterPro" id="IPR005119">
    <property type="entry name" value="LysR_subst-bd"/>
</dbReference>
<gene>
    <name evidence="6" type="ORF">SAMN06265338_101236</name>
</gene>
<keyword evidence="4" id="KW-0804">Transcription</keyword>
<reference evidence="7" key="1">
    <citation type="submission" date="2017-06" db="EMBL/GenBank/DDBJ databases">
        <authorList>
            <person name="Varghese N."/>
            <person name="Submissions S."/>
        </authorList>
    </citation>
    <scope>NUCLEOTIDE SEQUENCE [LARGE SCALE GENOMIC DNA]</scope>
    <source>
        <strain evidence="7">DSM 137</strain>
    </source>
</reference>
<feature type="domain" description="HTH lysR-type" evidence="5">
    <location>
        <begin position="1"/>
        <end position="59"/>
    </location>
</feature>
<protein>
    <submittedName>
        <fullName evidence="6">DNA-binding transcriptional regulator, LysR family</fullName>
    </submittedName>
</protein>
<dbReference type="AlphaFoldDB" id="A0A212PZ23"/>
<dbReference type="RefSeq" id="WP_088518733.1">
    <property type="nucleotide sequence ID" value="NZ_FYDG01000001.1"/>
</dbReference>
<dbReference type="PANTHER" id="PTHR30537">
    <property type="entry name" value="HTH-TYPE TRANSCRIPTIONAL REGULATOR"/>
    <property type="match status" value="1"/>
</dbReference>
<organism evidence="6 7">
    <name type="scientific">Rhodoblastus acidophilus</name>
    <name type="common">Rhodopseudomonas acidophila</name>
    <dbReference type="NCBI Taxonomy" id="1074"/>
    <lineage>
        <taxon>Bacteria</taxon>
        <taxon>Pseudomonadati</taxon>
        <taxon>Pseudomonadota</taxon>
        <taxon>Alphaproteobacteria</taxon>
        <taxon>Hyphomicrobiales</taxon>
        <taxon>Rhodoblastaceae</taxon>
        <taxon>Rhodoblastus</taxon>
    </lineage>
</organism>
<evidence type="ECO:0000313" key="7">
    <source>
        <dbReference type="Proteomes" id="UP000198418"/>
    </source>
</evidence>